<accession>A0A6J5L7J9</accession>
<protein>
    <recommendedName>
        <fullName evidence="1">DUF6378 domain-containing protein</fullName>
    </recommendedName>
</protein>
<dbReference type="EMBL" id="LR796215">
    <property type="protein sequence ID" value="CAB4127839.1"/>
    <property type="molecule type" value="Genomic_DNA"/>
</dbReference>
<evidence type="ECO:0000313" key="2">
    <source>
        <dbReference type="EMBL" id="CAB4127839.1"/>
    </source>
</evidence>
<organism evidence="2">
    <name type="scientific">uncultured Caudovirales phage</name>
    <dbReference type="NCBI Taxonomy" id="2100421"/>
    <lineage>
        <taxon>Viruses</taxon>
        <taxon>Duplodnaviria</taxon>
        <taxon>Heunggongvirae</taxon>
        <taxon>Uroviricota</taxon>
        <taxon>Caudoviricetes</taxon>
        <taxon>Peduoviridae</taxon>
        <taxon>Maltschvirus</taxon>
        <taxon>Maltschvirus maltsch</taxon>
    </lineage>
</organism>
<dbReference type="InterPro" id="IPR045958">
    <property type="entry name" value="DUF6378"/>
</dbReference>
<gene>
    <name evidence="2" type="ORF">UFOVP96_20</name>
</gene>
<dbReference type="Pfam" id="PF19905">
    <property type="entry name" value="DUF6378"/>
    <property type="match status" value="1"/>
</dbReference>
<reference evidence="2" key="1">
    <citation type="submission" date="2020-04" db="EMBL/GenBank/DDBJ databases">
        <authorList>
            <person name="Chiriac C."/>
            <person name="Salcher M."/>
            <person name="Ghai R."/>
            <person name="Kavagutti S V."/>
        </authorList>
    </citation>
    <scope>NUCLEOTIDE SEQUENCE</scope>
</reference>
<feature type="domain" description="DUF6378" evidence="1">
    <location>
        <begin position="6"/>
        <end position="79"/>
    </location>
</feature>
<evidence type="ECO:0000259" key="1">
    <source>
        <dbReference type="Pfam" id="PF19905"/>
    </source>
</evidence>
<name>A0A6J5L7J9_9CAUD</name>
<sequence length="86" mass="9994">MRLNDILNKREETHGDFMAKALFIQKVQEIISKNSWNELEADQKESVHMILVKLSRILYGDANHADHWDDISGYAQLVANRLNKKS</sequence>
<proteinExistence type="predicted"/>